<evidence type="ECO:0000256" key="6">
    <source>
        <dbReference type="ARBA" id="ARBA00022679"/>
    </source>
</evidence>
<evidence type="ECO:0000256" key="10">
    <source>
        <dbReference type="ARBA" id="ARBA00022840"/>
    </source>
</evidence>
<dbReference type="RefSeq" id="WP_049694656.1">
    <property type="nucleotide sequence ID" value="NZ_CP016540.2"/>
</dbReference>
<reference evidence="16" key="1">
    <citation type="submission" date="2016-10" db="EMBL/GenBank/DDBJ databases">
        <authorList>
            <person name="See-Too W.S."/>
        </authorList>
    </citation>
    <scope>NUCLEOTIDE SEQUENCE</scope>
    <source>
        <strain evidence="16">L10.15</strain>
    </source>
</reference>
<keyword evidence="5" id="KW-0597">Phosphoprotein</keyword>
<dbReference type="GO" id="GO:0005886">
    <property type="term" value="C:plasma membrane"/>
    <property type="evidence" value="ECO:0007669"/>
    <property type="project" value="UniProtKB-SubCell"/>
</dbReference>
<keyword evidence="8" id="KW-0547">Nucleotide-binding</keyword>
<keyword evidence="13 14" id="KW-0472">Membrane</keyword>
<dbReference type="SUPFAM" id="SSF55890">
    <property type="entry name" value="Sporulation response regulatory protein Spo0B"/>
    <property type="match status" value="1"/>
</dbReference>
<dbReference type="Proteomes" id="UP000053354">
    <property type="component" value="Chromosome"/>
</dbReference>
<keyword evidence="11 14" id="KW-1133">Transmembrane helix</keyword>
<evidence type="ECO:0000256" key="14">
    <source>
        <dbReference type="SAM" id="Phobius"/>
    </source>
</evidence>
<dbReference type="SUPFAM" id="SSF103190">
    <property type="entry name" value="Sensory domain-like"/>
    <property type="match status" value="1"/>
</dbReference>
<protein>
    <recommendedName>
        <fullName evidence="3">histidine kinase</fullName>
        <ecNumber evidence="3">2.7.13.3</ecNumber>
    </recommendedName>
</protein>
<evidence type="ECO:0000256" key="4">
    <source>
        <dbReference type="ARBA" id="ARBA00022475"/>
    </source>
</evidence>
<dbReference type="GO" id="GO:0006355">
    <property type="term" value="P:regulation of DNA-templated transcription"/>
    <property type="evidence" value="ECO:0007669"/>
    <property type="project" value="InterPro"/>
</dbReference>
<dbReference type="AlphaFoldDB" id="A0A1B1S312"/>
<dbReference type="InterPro" id="IPR004358">
    <property type="entry name" value="Sig_transdc_His_kin-like_C"/>
</dbReference>
<dbReference type="InterPro" id="IPR035965">
    <property type="entry name" value="PAS-like_dom_sf"/>
</dbReference>
<dbReference type="Pfam" id="PF14689">
    <property type="entry name" value="SPOB_a"/>
    <property type="match status" value="1"/>
</dbReference>
<evidence type="ECO:0000313" key="17">
    <source>
        <dbReference type="Proteomes" id="UP000053354"/>
    </source>
</evidence>
<evidence type="ECO:0000256" key="3">
    <source>
        <dbReference type="ARBA" id="ARBA00012438"/>
    </source>
</evidence>
<dbReference type="InterPro" id="IPR005467">
    <property type="entry name" value="His_kinase_dom"/>
</dbReference>
<dbReference type="Pfam" id="PF00989">
    <property type="entry name" value="PAS"/>
    <property type="match status" value="1"/>
</dbReference>
<dbReference type="InterPro" id="IPR033463">
    <property type="entry name" value="sCache_3"/>
</dbReference>
<evidence type="ECO:0000256" key="13">
    <source>
        <dbReference type="ARBA" id="ARBA00023136"/>
    </source>
</evidence>
<keyword evidence="10" id="KW-0067">ATP-binding</keyword>
<dbReference type="PANTHER" id="PTHR42878">
    <property type="entry name" value="TWO-COMPONENT HISTIDINE KINASE"/>
    <property type="match status" value="1"/>
</dbReference>
<dbReference type="InterPro" id="IPR029151">
    <property type="entry name" value="Sensor-like_sf"/>
</dbReference>
<comment type="subcellular location">
    <subcellularLocation>
        <location evidence="2">Cell membrane</location>
        <topology evidence="2">Multi-pass membrane protein</topology>
    </subcellularLocation>
</comment>
<keyword evidence="17" id="KW-1185">Reference proteome</keyword>
<keyword evidence="7 14" id="KW-0812">Transmembrane</keyword>
<dbReference type="InterPro" id="IPR000014">
    <property type="entry name" value="PAS"/>
</dbReference>
<dbReference type="STRING" id="1302659.I858_011305"/>
<dbReference type="SMART" id="SM00387">
    <property type="entry name" value="HATPase_c"/>
    <property type="match status" value="1"/>
</dbReference>
<dbReference type="InterPro" id="IPR013767">
    <property type="entry name" value="PAS_fold"/>
</dbReference>
<evidence type="ECO:0000256" key="1">
    <source>
        <dbReference type="ARBA" id="ARBA00000085"/>
    </source>
</evidence>
<evidence type="ECO:0000256" key="9">
    <source>
        <dbReference type="ARBA" id="ARBA00022777"/>
    </source>
</evidence>
<dbReference type="PANTHER" id="PTHR42878:SF14">
    <property type="entry name" value="OSMOLARITY TWO-COMPONENT SYSTEM PROTEIN SSK1"/>
    <property type="match status" value="1"/>
</dbReference>
<dbReference type="GO" id="GO:0007234">
    <property type="term" value="P:osmosensory signaling via phosphorelay pathway"/>
    <property type="evidence" value="ECO:0007669"/>
    <property type="project" value="TreeGrafter"/>
</dbReference>
<dbReference type="EC" id="2.7.13.3" evidence="3"/>
<evidence type="ECO:0000256" key="2">
    <source>
        <dbReference type="ARBA" id="ARBA00004651"/>
    </source>
</evidence>
<dbReference type="InterPro" id="IPR003594">
    <property type="entry name" value="HATPase_dom"/>
</dbReference>
<feature type="transmembrane region" description="Helical" evidence="14">
    <location>
        <begin position="174"/>
        <end position="193"/>
    </location>
</feature>
<dbReference type="InterPro" id="IPR050351">
    <property type="entry name" value="BphY/WalK/GraS-like"/>
</dbReference>
<dbReference type="Pfam" id="PF17203">
    <property type="entry name" value="sCache_3_2"/>
    <property type="match status" value="1"/>
</dbReference>
<gene>
    <name evidence="16" type="ORF">I858_011305</name>
</gene>
<dbReference type="CDD" id="cd00130">
    <property type="entry name" value="PAS"/>
    <property type="match status" value="1"/>
</dbReference>
<dbReference type="SMART" id="SM00091">
    <property type="entry name" value="PAS"/>
    <property type="match status" value="1"/>
</dbReference>
<evidence type="ECO:0000313" key="16">
    <source>
        <dbReference type="EMBL" id="ANU27572.1"/>
    </source>
</evidence>
<dbReference type="SUPFAM" id="SSF55785">
    <property type="entry name" value="PYP-like sensor domain (PAS domain)"/>
    <property type="match status" value="1"/>
</dbReference>
<organism evidence="16 17">
    <name type="scientific">Planococcus versutus</name>
    <dbReference type="NCBI Taxonomy" id="1302659"/>
    <lineage>
        <taxon>Bacteria</taxon>
        <taxon>Bacillati</taxon>
        <taxon>Bacillota</taxon>
        <taxon>Bacilli</taxon>
        <taxon>Bacillales</taxon>
        <taxon>Caryophanaceae</taxon>
        <taxon>Planococcus</taxon>
    </lineage>
</organism>
<keyword evidence="6" id="KW-0808">Transferase</keyword>
<keyword evidence="9" id="KW-0418">Kinase</keyword>
<dbReference type="GO" id="GO:0005524">
    <property type="term" value="F:ATP binding"/>
    <property type="evidence" value="ECO:0007669"/>
    <property type="project" value="UniProtKB-KW"/>
</dbReference>
<proteinExistence type="predicted"/>
<evidence type="ECO:0000256" key="5">
    <source>
        <dbReference type="ARBA" id="ARBA00022553"/>
    </source>
</evidence>
<comment type="catalytic activity">
    <reaction evidence="1">
        <text>ATP + protein L-histidine = ADP + protein N-phospho-L-histidine.</text>
        <dbReference type="EC" id="2.7.13.3"/>
    </reaction>
</comment>
<evidence type="ECO:0000256" key="12">
    <source>
        <dbReference type="ARBA" id="ARBA00023012"/>
    </source>
</evidence>
<dbReference type="PRINTS" id="PR00344">
    <property type="entry name" value="BCTRLSENSOR"/>
</dbReference>
<dbReference type="GO" id="GO:0000156">
    <property type="term" value="F:phosphorelay response regulator activity"/>
    <property type="evidence" value="ECO:0007669"/>
    <property type="project" value="TreeGrafter"/>
</dbReference>
<dbReference type="GO" id="GO:0000155">
    <property type="term" value="F:phosphorelay sensor kinase activity"/>
    <property type="evidence" value="ECO:0007669"/>
    <property type="project" value="InterPro"/>
</dbReference>
<accession>A0A1B1S312</accession>
<evidence type="ECO:0000256" key="8">
    <source>
        <dbReference type="ARBA" id="ARBA00022741"/>
    </source>
</evidence>
<feature type="transmembrane region" description="Helical" evidence="14">
    <location>
        <begin position="12"/>
        <end position="32"/>
    </location>
</feature>
<dbReference type="EMBL" id="CP016540">
    <property type="protein sequence ID" value="ANU27572.1"/>
    <property type="molecule type" value="Genomic_DNA"/>
</dbReference>
<keyword evidence="12" id="KW-0902">Two-component regulatory system</keyword>
<feature type="domain" description="Histidine kinase" evidence="15">
    <location>
        <begin position="334"/>
        <end position="526"/>
    </location>
</feature>
<dbReference type="GO" id="GO:0030295">
    <property type="term" value="F:protein kinase activator activity"/>
    <property type="evidence" value="ECO:0007669"/>
    <property type="project" value="TreeGrafter"/>
</dbReference>
<evidence type="ECO:0000256" key="7">
    <source>
        <dbReference type="ARBA" id="ARBA00022692"/>
    </source>
</evidence>
<dbReference type="Pfam" id="PF02518">
    <property type="entry name" value="HATPase_c"/>
    <property type="match status" value="1"/>
</dbReference>
<evidence type="ECO:0000256" key="11">
    <source>
        <dbReference type="ARBA" id="ARBA00022989"/>
    </source>
</evidence>
<dbReference type="OrthoDB" id="9792686at2"/>
<name>A0A1B1S312_9BACL</name>
<dbReference type="Gene3D" id="3.30.565.10">
    <property type="entry name" value="Histidine kinase-like ATPase, C-terminal domain"/>
    <property type="match status" value="1"/>
</dbReference>
<dbReference type="InterPro" id="IPR016120">
    <property type="entry name" value="Sig_transdc_His_kin_SpoOB"/>
</dbReference>
<dbReference type="KEGG" id="pll:I858_011305"/>
<evidence type="ECO:0000259" key="15">
    <source>
        <dbReference type="PROSITE" id="PS50109"/>
    </source>
</evidence>
<dbReference type="InterPro" id="IPR039506">
    <property type="entry name" value="SPOB_a"/>
</dbReference>
<dbReference type="PROSITE" id="PS50109">
    <property type="entry name" value="HIS_KIN"/>
    <property type="match status" value="1"/>
</dbReference>
<dbReference type="SUPFAM" id="SSF55874">
    <property type="entry name" value="ATPase domain of HSP90 chaperone/DNA topoisomerase II/histidine kinase"/>
    <property type="match status" value="1"/>
</dbReference>
<sequence>MARILSLRTKILLFGTFVILVSTTMYGSILAYKEVTETKEAIGIRALETAVTIANMPSIVDAMDDEHPEDIIQPIAKYISSQLEAEFIVVGNMDSIRYSHPNPAKIGKKMVGGDNDRALLHGESYVSEATGSMGRSLRGKAPIYNNTGERIGIVSVGYMSDDIYAVILKNIAELVLFALLALIVGVIGSFLLAKNIRKETMGLEPREIAALFRDREALLASIIEGVVAIDQDGRITSMNQSAQAMLNLDELPLNAHIDEVLPDSKMREFFKAGPAVRNEEMLLENKVLILNRTFIYGEDDEVVGIVSTFRDKTDIQEMLRALSEIQQYSESLRAQTHEYTNKLYAVSGLLELGQTEEAIDLLQMEKRTHKVKTEHMLEQIHDKKVQAILLGKMGKASEQKVEFSIDANSSLTSLPAHIDILKIINILGNLIDNAIEEVTKKMTKEISFFITDIGNDVVIEVEDNGTGFSEEEINQLFAIGFSTKLEKKDRGYGLAIVKQAVDDLKGTIEVYSNHQDKTVFTVFLPK</sequence>
<keyword evidence="4" id="KW-1003">Cell membrane</keyword>
<dbReference type="InterPro" id="IPR036890">
    <property type="entry name" value="HATPase_C_sf"/>
</dbReference>
<dbReference type="Gene3D" id="3.30.450.20">
    <property type="entry name" value="PAS domain"/>
    <property type="match status" value="2"/>
</dbReference>